<dbReference type="PANTHER" id="PTHR47706:SF4">
    <property type="entry name" value="NMRA-LIKE DOMAIN-CONTAINING PROTEIN"/>
    <property type="match status" value="1"/>
</dbReference>
<evidence type="ECO:0000256" key="3">
    <source>
        <dbReference type="ARBA" id="ARBA00023002"/>
    </source>
</evidence>
<dbReference type="Proteomes" id="UP000813385">
    <property type="component" value="Unassembled WGS sequence"/>
</dbReference>
<evidence type="ECO:0000259" key="4">
    <source>
        <dbReference type="Pfam" id="PF05368"/>
    </source>
</evidence>
<evidence type="ECO:0000313" key="6">
    <source>
        <dbReference type="Proteomes" id="UP000813385"/>
    </source>
</evidence>
<comment type="caution">
    <text evidence="5">The sequence shown here is derived from an EMBL/GenBank/DDBJ whole genome shotgun (WGS) entry which is preliminary data.</text>
</comment>
<proteinExistence type="inferred from homology"/>
<keyword evidence="3" id="KW-0560">Oxidoreductase</keyword>
<name>A0A8K0TF51_9PEZI</name>
<dbReference type="OrthoDB" id="10000533at2759"/>
<dbReference type="InterPro" id="IPR008030">
    <property type="entry name" value="NmrA-like"/>
</dbReference>
<keyword evidence="2" id="KW-0521">NADP</keyword>
<accession>A0A8K0TF51</accession>
<protein>
    <submittedName>
        <fullName evidence="5">NmrA-like family-domain-containing protein</fullName>
    </submittedName>
</protein>
<dbReference type="AlphaFoldDB" id="A0A8K0TF51"/>
<dbReference type="Pfam" id="PF05368">
    <property type="entry name" value="NmrA"/>
    <property type="match status" value="1"/>
</dbReference>
<dbReference type="Gene3D" id="3.40.50.720">
    <property type="entry name" value="NAD(P)-binding Rossmann-like Domain"/>
    <property type="match status" value="1"/>
</dbReference>
<dbReference type="InterPro" id="IPR051609">
    <property type="entry name" value="NmrA/Isoflavone_reductase-like"/>
</dbReference>
<keyword evidence="6" id="KW-1185">Reference proteome</keyword>
<reference evidence="5" key="1">
    <citation type="journal article" date="2021" name="Nat. Commun.">
        <title>Genetic determinants of endophytism in the Arabidopsis root mycobiome.</title>
        <authorList>
            <person name="Mesny F."/>
            <person name="Miyauchi S."/>
            <person name="Thiergart T."/>
            <person name="Pickel B."/>
            <person name="Atanasova L."/>
            <person name="Karlsson M."/>
            <person name="Huettel B."/>
            <person name="Barry K.W."/>
            <person name="Haridas S."/>
            <person name="Chen C."/>
            <person name="Bauer D."/>
            <person name="Andreopoulos W."/>
            <person name="Pangilinan J."/>
            <person name="LaButti K."/>
            <person name="Riley R."/>
            <person name="Lipzen A."/>
            <person name="Clum A."/>
            <person name="Drula E."/>
            <person name="Henrissat B."/>
            <person name="Kohler A."/>
            <person name="Grigoriev I.V."/>
            <person name="Martin F.M."/>
            <person name="Hacquard S."/>
        </authorList>
    </citation>
    <scope>NUCLEOTIDE SEQUENCE</scope>
    <source>
        <strain evidence="5">MPI-CAGE-AT-0016</strain>
    </source>
</reference>
<feature type="domain" description="NmrA-like" evidence="4">
    <location>
        <begin position="3"/>
        <end position="314"/>
    </location>
</feature>
<dbReference type="SUPFAM" id="SSF51735">
    <property type="entry name" value="NAD(P)-binding Rossmann-fold domains"/>
    <property type="match status" value="1"/>
</dbReference>
<sequence length="322" mass="35940">MVKIAIAGAGSALALEVIDKLVEGQQHEVLALVRKDPAQYPQQQGVTWARASFDDKAELVEYFKGVEVVLNFIVVNNDPENTVGKLLIDAAVEAGVKRFAPSEWAMGQKLADIIDKVPWYKSKLAIQRYLAEINKDKKVIEYTLFQVGQFLEYIGYPHQPLKHVPIFSIGYMLEDEQPRIVSTRGREDEPLVFTSVGDIAGVVRRAVEYEGEWPVIGGVAGNKISPRQVQKIVERIRGKPVALDLAEEADIEAGILKVDVPPLTHPSIPEDQREAFHAPGWTGILYAAAKGAWVVSDEWNKLLPDYKFLSVEEFAQKLWGQK</sequence>
<evidence type="ECO:0000313" key="5">
    <source>
        <dbReference type="EMBL" id="KAH7362287.1"/>
    </source>
</evidence>
<evidence type="ECO:0000256" key="1">
    <source>
        <dbReference type="ARBA" id="ARBA00005725"/>
    </source>
</evidence>
<dbReference type="EMBL" id="JAGPXD010000003">
    <property type="protein sequence ID" value="KAH7362287.1"/>
    <property type="molecule type" value="Genomic_DNA"/>
</dbReference>
<gene>
    <name evidence="5" type="ORF">B0T11DRAFT_305811</name>
</gene>
<dbReference type="PANTHER" id="PTHR47706">
    <property type="entry name" value="NMRA-LIKE FAMILY PROTEIN"/>
    <property type="match status" value="1"/>
</dbReference>
<dbReference type="InterPro" id="IPR036291">
    <property type="entry name" value="NAD(P)-bd_dom_sf"/>
</dbReference>
<comment type="similarity">
    <text evidence="1">Belongs to the NmrA-type oxidoreductase family. Isoflavone reductase subfamily.</text>
</comment>
<evidence type="ECO:0000256" key="2">
    <source>
        <dbReference type="ARBA" id="ARBA00022857"/>
    </source>
</evidence>
<organism evidence="5 6">
    <name type="scientific">Plectosphaerella cucumerina</name>
    <dbReference type="NCBI Taxonomy" id="40658"/>
    <lineage>
        <taxon>Eukaryota</taxon>
        <taxon>Fungi</taxon>
        <taxon>Dikarya</taxon>
        <taxon>Ascomycota</taxon>
        <taxon>Pezizomycotina</taxon>
        <taxon>Sordariomycetes</taxon>
        <taxon>Hypocreomycetidae</taxon>
        <taxon>Glomerellales</taxon>
        <taxon>Plectosphaerellaceae</taxon>
        <taxon>Plectosphaerella</taxon>
    </lineage>
</organism>
<dbReference type="GO" id="GO:0016491">
    <property type="term" value="F:oxidoreductase activity"/>
    <property type="evidence" value="ECO:0007669"/>
    <property type="project" value="UniProtKB-KW"/>
</dbReference>